<name>A0AAN9P5X7_CLITE</name>
<keyword evidence="1" id="KW-1133">Transmembrane helix</keyword>
<reference evidence="3 4" key="1">
    <citation type="submission" date="2024-01" db="EMBL/GenBank/DDBJ databases">
        <title>The genomes of 5 underutilized Papilionoideae crops provide insights into root nodulation and disease resistance.</title>
        <authorList>
            <person name="Yuan L."/>
        </authorList>
    </citation>
    <scope>NUCLEOTIDE SEQUENCE [LARGE SCALE GENOMIC DNA]</scope>
    <source>
        <strain evidence="3">LY-2023</strain>
        <tissue evidence="3">Leaf</tissue>
    </source>
</reference>
<keyword evidence="1" id="KW-0812">Transmembrane</keyword>
<organism evidence="3 4">
    <name type="scientific">Clitoria ternatea</name>
    <name type="common">Butterfly pea</name>
    <dbReference type="NCBI Taxonomy" id="43366"/>
    <lineage>
        <taxon>Eukaryota</taxon>
        <taxon>Viridiplantae</taxon>
        <taxon>Streptophyta</taxon>
        <taxon>Embryophyta</taxon>
        <taxon>Tracheophyta</taxon>
        <taxon>Spermatophyta</taxon>
        <taxon>Magnoliopsida</taxon>
        <taxon>eudicotyledons</taxon>
        <taxon>Gunneridae</taxon>
        <taxon>Pentapetalae</taxon>
        <taxon>rosids</taxon>
        <taxon>fabids</taxon>
        <taxon>Fabales</taxon>
        <taxon>Fabaceae</taxon>
        <taxon>Papilionoideae</taxon>
        <taxon>50 kb inversion clade</taxon>
        <taxon>NPAAA clade</taxon>
        <taxon>indigoferoid/millettioid clade</taxon>
        <taxon>Phaseoleae</taxon>
        <taxon>Clitoria</taxon>
    </lineage>
</organism>
<feature type="domain" description="DUF6821" evidence="2">
    <location>
        <begin position="114"/>
        <end position="278"/>
    </location>
</feature>
<keyword evidence="4" id="KW-1185">Reference proteome</keyword>
<dbReference type="InterPro" id="IPR045883">
    <property type="entry name" value="At4g13530-like"/>
</dbReference>
<evidence type="ECO:0000259" key="2">
    <source>
        <dbReference type="Pfam" id="PF20705"/>
    </source>
</evidence>
<sequence>MDTNEWVFLSDDDGFFDIIEDGDENQIFSGKRNSCSKCVVENYFTTSPKSRNISELEASRNFHQKQVVHVPILLEPRIEKVQDEGLLVEEKNILFTSPPTTITEKTKGDFVEPDQDTVSQVFFKIKEMESPKSCGRGILYPSLDVGALRFEDKGEAQEIMTSPRMKIEKEVVIVDCDSNKVVEDTSGGFNFWKWSFNGVGAICSFGVAAATICVLLFGSQQRNKIHQDHKIRFQIYTDDKRIKQVVQHATKLSEAISVVNGVHLSRARITCGGYYDGL</sequence>
<accession>A0AAN9P5X7</accession>
<comment type="caution">
    <text evidence="3">The sequence shown here is derived from an EMBL/GenBank/DDBJ whole genome shotgun (WGS) entry which is preliminary data.</text>
</comment>
<dbReference type="AlphaFoldDB" id="A0AAN9P5X7"/>
<evidence type="ECO:0000256" key="1">
    <source>
        <dbReference type="SAM" id="Phobius"/>
    </source>
</evidence>
<dbReference type="PANTHER" id="PTHR33646">
    <property type="entry name" value="GB|AAF00631.1"/>
    <property type="match status" value="1"/>
</dbReference>
<dbReference type="Pfam" id="PF20705">
    <property type="entry name" value="DUF6821"/>
    <property type="match status" value="1"/>
</dbReference>
<dbReference type="PANTHER" id="PTHR33646:SF2">
    <property type="entry name" value="F20H23.8 PROTEIN"/>
    <property type="match status" value="1"/>
</dbReference>
<proteinExistence type="predicted"/>
<dbReference type="EMBL" id="JAYKXN010000005">
    <property type="protein sequence ID" value="KAK7286550.1"/>
    <property type="molecule type" value="Genomic_DNA"/>
</dbReference>
<gene>
    <name evidence="3" type="ORF">RJT34_21619</name>
</gene>
<dbReference type="InterPro" id="IPR049224">
    <property type="entry name" value="DUF6821"/>
</dbReference>
<keyword evidence="1" id="KW-0472">Membrane</keyword>
<evidence type="ECO:0000313" key="4">
    <source>
        <dbReference type="Proteomes" id="UP001359559"/>
    </source>
</evidence>
<evidence type="ECO:0000313" key="3">
    <source>
        <dbReference type="EMBL" id="KAK7286550.1"/>
    </source>
</evidence>
<feature type="transmembrane region" description="Helical" evidence="1">
    <location>
        <begin position="194"/>
        <end position="217"/>
    </location>
</feature>
<dbReference type="Proteomes" id="UP001359559">
    <property type="component" value="Unassembled WGS sequence"/>
</dbReference>
<protein>
    <recommendedName>
        <fullName evidence="2">DUF6821 domain-containing protein</fullName>
    </recommendedName>
</protein>